<evidence type="ECO:0000313" key="1">
    <source>
        <dbReference type="EMBL" id="VDN31141.1"/>
    </source>
</evidence>
<organism evidence="1 2">
    <name type="scientific">Dibothriocephalus latus</name>
    <name type="common">Fish tapeworm</name>
    <name type="synonym">Diphyllobothrium latum</name>
    <dbReference type="NCBI Taxonomy" id="60516"/>
    <lineage>
        <taxon>Eukaryota</taxon>
        <taxon>Metazoa</taxon>
        <taxon>Spiralia</taxon>
        <taxon>Lophotrochozoa</taxon>
        <taxon>Platyhelminthes</taxon>
        <taxon>Cestoda</taxon>
        <taxon>Eucestoda</taxon>
        <taxon>Diphyllobothriidea</taxon>
        <taxon>Diphyllobothriidae</taxon>
        <taxon>Dibothriocephalus</taxon>
    </lineage>
</organism>
<sequence length="126" mass="14545">MKVTDADLARFYGLPKILKTNVPYRPIVALMGSPTYNLANWMYRKLKFLQGNSITSIKSASRFLEDLRGGTIQSDEIMVSFDATLFFIFIPPNLAHDVLHKRLEEAFDDNRRILKIEYIMKLCGQK</sequence>
<keyword evidence="2" id="KW-1185">Reference proteome</keyword>
<dbReference type="OrthoDB" id="6782675at2759"/>
<dbReference type="Proteomes" id="UP000281553">
    <property type="component" value="Unassembled WGS sequence"/>
</dbReference>
<evidence type="ECO:0000313" key="2">
    <source>
        <dbReference type="Proteomes" id="UP000281553"/>
    </source>
</evidence>
<name>A0A3P7NJC9_DIBLA</name>
<accession>A0A3P7NJC9</accession>
<gene>
    <name evidence="1" type="ORF">DILT_LOCUS15689</name>
</gene>
<reference evidence="1 2" key="1">
    <citation type="submission" date="2018-11" db="EMBL/GenBank/DDBJ databases">
        <authorList>
            <consortium name="Pathogen Informatics"/>
        </authorList>
    </citation>
    <scope>NUCLEOTIDE SEQUENCE [LARGE SCALE GENOMIC DNA]</scope>
</reference>
<evidence type="ECO:0008006" key="3">
    <source>
        <dbReference type="Google" id="ProtNLM"/>
    </source>
</evidence>
<dbReference type="AlphaFoldDB" id="A0A3P7NJC9"/>
<dbReference type="EMBL" id="UYRU01080532">
    <property type="protein sequence ID" value="VDN31141.1"/>
    <property type="molecule type" value="Genomic_DNA"/>
</dbReference>
<proteinExistence type="predicted"/>
<protein>
    <recommendedName>
        <fullName evidence="3">Reverse transcriptase domain-containing protein</fullName>
    </recommendedName>
</protein>